<comment type="caution">
    <text evidence="3">The sequence shown here is derived from an EMBL/GenBank/DDBJ whole genome shotgun (WGS) entry which is preliminary data.</text>
</comment>
<organism evidence="3 4">
    <name type="scientific">Mycobacterium alsense</name>
    <dbReference type="NCBI Taxonomy" id="324058"/>
    <lineage>
        <taxon>Bacteria</taxon>
        <taxon>Bacillati</taxon>
        <taxon>Actinomycetota</taxon>
        <taxon>Actinomycetes</taxon>
        <taxon>Mycobacteriales</taxon>
        <taxon>Mycobacteriaceae</taxon>
        <taxon>Mycobacterium</taxon>
    </lineage>
</organism>
<name>A0ABD6NTK1_9MYCO</name>
<dbReference type="InterPro" id="IPR026954">
    <property type="entry name" value="PknH-like_Extracell"/>
</dbReference>
<evidence type="ECO:0000256" key="1">
    <source>
        <dbReference type="SAM" id="MobiDB-lite"/>
    </source>
</evidence>
<dbReference type="Proteomes" id="UP000092086">
    <property type="component" value="Unassembled WGS sequence"/>
</dbReference>
<evidence type="ECO:0000259" key="2">
    <source>
        <dbReference type="Pfam" id="PF14032"/>
    </source>
</evidence>
<feature type="domain" description="PknH-like extracellular" evidence="2">
    <location>
        <begin position="27"/>
        <end position="241"/>
    </location>
</feature>
<dbReference type="EMBL" id="LZIT01000331">
    <property type="protein sequence ID" value="OBG27932.1"/>
    <property type="molecule type" value="Genomic_DNA"/>
</dbReference>
<sequence>MLLAAGCAADVGGAAQPSPSPKPRSLTRQTVNHVLLNDTALARIVKQPLDIDPRFPPRFGGPEELQDAGTALPDGCLGVAAMLQQNVYPASDIEQVAVETWRHAAAPTAVTGVREAAVSLPTAADADALFAAFSQQWQECDGATTSLPAGVFRLKGTISHVQVSPSVLAATVAIGWTTPKSEPNPDPDGVRTLRAVGVRNNCLVEVEVDVFNPSGRPGHPAGESHAIDHSATDIARAMLEKVDALI</sequence>
<evidence type="ECO:0000313" key="3">
    <source>
        <dbReference type="EMBL" id="OBG27932.1"/>
    </source>
</evidence>
<dbReference type="Pfam" id="PF14032">
    <property type="entry name" value="PknH_C"/>
    <property type="match status" value="1"/>
</dbReference>
<protein>
    <recommendedName>
        <fullName evidence="2">PknH-like extracellular domain-containing protein</fullName>
    </recommendedName>
</protein>
<evidence type="ECO:0000313" key="4">
    <source>
        <dbReference type="Proteomes" id="UP000092086"/>
    </source>
</evidence>
<dbReference type="InterPro" id="IPR038232">
    <property type="entry name" value="PknH-like_Extracell_sf"/>
</dbReference>
<dbReference type="AlphaFoldDB" id="A0ABD6NTK1"/>
<proteinExistence type="predicted"/>
<accession>A0ABD6NTK1</accession>
<dbReference type="Gene3D" id="3.40.1000.70">
    <property type="entry name" value="PknH-like extracellular domain"/>
    <property type="match status" value="1"/>
</dbReference>
<reference evidence="3 4" key="1">
    <citation type="submission" date="2016-06" db="EMBL/GenBank/DDBJ databases">
        <authorList>
            <person name="Sutton G."/>
            <person name="Brinkac L."/>
            <person name="Sanka R."/>
            <person name="Adams M."/>
            <person name="Lau E."/>
            <person name="Sam S."/>
            <person name="Sreng N."/>
            <person name="Him V."/>
            <person name="Kerleguer A."/>
            <person name="Cheng S."/>
        </authorList>
    </citation>
    <scope>NUCLEOTIDE SEQUENCE [LARGE SCALE GENOMIC DNA]</scope>
    <source>
        <strain evidence="3 4">E2978</strain>
    </source>
</reference>
<gene>
    <name evidence="3" type="ORF">A5672_04655</name>
</gene>
<feature type="region of interest" description="Disordered" evidence="1">
    <location>
        <begin position="7"/>
        <end position="26"/>
    </location>
</feature>